<feature type="repeat" description="CHCR" evidence="1">
    <location>
        <begin position="1"/>
        <end position="81"/>
    </location>
</feature>
<evidence type="ECO:0000256" key="1">
    <source>
        <dbReference type="PROSITE-ProRule" id="PRU01006"/>
    </source>
</evidence>
<dbReference type="AlphaFoldDB" id="A0A146L1S8"/>
<dbReference type="InterPro" id="IPR055358">
    <property type="entry name" value="CHCR"/>
</dbReference>
<dbReference type="GO" id="GO:0006886">
    <property type="term" value="P:intracellular protein transport"/>
    <property type="evidence" value="ECO:0007669"/>
    <property type="project" value="UniProtKB-UniRule"/>
</dbReference>
<evidence type="ECO:0000313" key="2">
    <source>
        <dbReference type="EMBL" id="JAQ02328.1"/>
    </source>
</evidence>
<dbReference type="PANTHER" id="PTHR10292:SF1">
    <property type="entry name" value="CLATHRIN HEAVY CHAIN"/>
    <property type="match status" value="1"/>
</dbReference>
<accession>A0A146L1S8</accession>
<dbReference type="InterPro" id="IPR016024">
    <property type="entry name" value="ARM-type_fold"/>
</dbReference>
<dbReference type="InterPro" id="IPR011990">
    <property type="entry name" value="TPR-like_helical_dom_sf"/>
</dbReference>
<organism evidence="2">
    <name type="scientific">Lygus hesperus</name>
    <name type="common">Western plant bug</name>
    <dbReference type="NCBI Taxonomy" id="30085"/>
    <lineage>
        <taxon>Eukaryota</taxon>
        <taxon>Metazoa</taxon>
        <taxon>Ecdysozoa</taxon>
        <taxon>Arthropoda</taxon>
        <taxon>Hexapoda</taxon>
        <taxon>Insecta</taxon>
        <taxon>Pterygota</taxon>
        <taxon>Neoptera</taxon>
        <taxon>Paraneoptera</taxon>
        <taxon>Hemiptera</taxon>
        <taxon>Heteroptera</taxon>
        <taxon>Panheteroptera</taxon>
        <taxon>Cimicomorpha</taxon>
        <taxon>Miridae</taxon>
        <taxon>Mirini</taxon>
        <taxon>Lygus</taxon>
    </lineage>
</organism>
<dbReference type="GO" id="GO:0016050">
    <property type="term" value="P:vesicle organization"/>
    <property type="evidence" value="ECO:0007669"/>
    <property type="project" value="UniProtKB-ARBA"/>
</dbReference>
<feature type="repeat" description="CHCR" evidence="1">
    <location>
        <begin position="113"/>
        <end position="259"/>
    </location>
</feature>
<dbReference type="InterPro" id="IPR000547">
    <property type="entry name" value="Clathrin_H-chain/VPS_repeat"/>
</dbReference>
<dbReference type="Pfam" id="PF00637">
    <property type="entry name" value="Clathrin"/>
    <property type="match status" value="3"/>
</dbReference>
<dbReference type="GO" id="GO:0032051">
    <property type="term" value="F:clathrin light chain binding"/>
    <property type="evidence" value="ECO:0007669"/>
    <property type="project" value="TreeGrafter"/>
</dbReference>
<dbReference type="GO" id="GO:0071439">
    <property type="term" value="C:clathrin complex"/>
    <property type="evidence" value="ECO:0007669"/>
    <property type="project" value="TreeGrafter"/>
</dbReference>
<name>A0A146L1S8_LYGHE</name>
<gene>
    <name evidence="2" type="primary">Os11g0104900</name>
    <name evidence="2" type="ORF">g.881</name>
</gene>
<reference evidence="2" key="1">
    <citation type="journal article" date="2016" name="Gigascience">
        <title>De novo construction of an expanded transcriptome assembly for the western tarnished plant bug, Lygus hesperus.</title>
        <authorList>
            <person name="Tassone E.E."/>
            <person name="Geib S.M."/>
            <person name="Hall B."/>
            <person name="Fabrick J.A."/>
            <person name="Brent C.S."/>
            <person name="Hull J.J."/>
        </authorList>
    </citation>
    <scope>NUCLEOTIDE SEQUENCE</scope>
</reference>
<dbReference type="SMART" id="SM00299">
    <property type="entry name" value="CLH"/>
    <property type="match status" value="1"/>
</dbReference>
<dbReference type="PANTHER" id="PTHR10292">
    <property type="entry name" value="CLATHRIN HEAVY CHAIN RELATED"/>
    <property type="match status" value="1"/>
</dbReference>
<protein>
    <submittedName>
        <fullName evidence="2">Clathrin heavy chain 1</fullName>
    </submittedName>
</protein>
<feature type="non-terminal residue" evidence="2">
    <location>
        <position position="1"/>
    </location>
</feature>
<sequence>FLKQTTTLKLLDCGNRIFDAKLYKAACIVYTFISNYQKLAITLMKLKLWQEAIDAARKANSLQTWKILCFTCVDEKQFTYAQVCGLHIIGVMDYLLDLVPYYEQFTYAQVCGLHIIGVMDYLLDLVPYYEQYTYFNELITLLEAGINMERTHQGIYTQLGMCYARYKKEKVMEHIKLFHNRINLSQLMIVCRENRLWEEAVLLAQLYEMYDTAIEIMIEYPSVAWKHNLFKELVLKCSNNDIIYRSIDYYLYNHPLLLSDLLLSIEKKINPARIVERVGTTHDISICETYLQSVQKNDIQVVNDALHNIYIEEYNAPSLRDSVSKYKLFDRQTLIETLKNHEYIEFRRIVIILYCQNSKFDQALKLS</sequence>
<dbReference type="EMBL" id="GDHC01016301">
    <property type="protein sequence ID" value="JAQ02328.1"/>
    <property type="molecule type" value="Transcribed_RNA"/>
</dbReference>
<proteinExistence type="predicted"/>
<feature type="repeat" description="CHCR" evidence="1">
    <location>
        <begin position="262"/>
        <end position="367"/>
    </location>
</feature>
<dbReference type="SUPFAM" id="SSF48371">
    <property type="entry name" value="ARM repeat"/>
    <property type="match status" value="1"/>
</dbReference>
<dbReference type="PROSITE" id="PS50236">
    <property type="entry name" value="CHCR"/>
    <property type="match status" value="3"/>
</dbReference>
<dbReference type="Gene3D" id="1.25.40.10">
    <property type="entry name" value="Tetratricopeptide repeat domain"/>
    <property type="match status" value="2"/>
</dbReference>
<dbReference type="GO" id="GO:0006898">
    <property type="term" value="P:receptor-mediated endocytosis"/>
    <property type="evidence" value="ECO:0007669"/>
    <property type="project" value="TreeGrafter"/>
</dbReference>